<dbReference type="InterPro" id="IPR029058">
    <property type="entry name" value="AB_hydrolase_fold"/>
</dbReference>
<dbReference type="PANTHER" id="PTHR10655">
    <property type="entry name" value="LYSOPHOSPHOLIPASE-RELATED"/>
    <property type="match status" value="1"/>
</dbReference>
<dbReference type="PATRIC" id="fig|1424334.3.peg.3470"/>
<evidence type="ECO:0000313" key="5">
    <source>
        <dbReference type="Proteomes" id="UP000018733"/>
    </source>
</evidence>
<dbReference type="HOGENOM" id="CLU_049413_3_2_4"/>
<comment type="similarity">
    <text evidence="1">Belongs to the AB hydrolase superfamily. AB hydrolase 2 family.</text>
</comment>
<dbReference type="GO" id="GO:0016787">
    <property type="term" value="F:hydrolase activity"/>
    <property type="evidence" value="ECO:0007669"/>
    <property type="project" value="UniProtKB-KW"/>
</dbReference>
<sequence>MNHMENLLDCVEIEHGSDKTAAPSYSVIWMHGLGADANDFVPVIPELRLPEDRRIRFVFPNAPVRPVTINNQMPMRAWYDIIALSSVSRDVDETGLRASQTAIEALIRRENERGVPTERIILAGFSQGCAMAYQTGLRSPARLAGLICLSGYLPMADKTANEHNKSHLDMPIFIGHGTYDPVVNIAFGEQTRDWLAAQGYTRTQWHTYPMAHSVNLDEINDISAFLQSITGAA</sequence>
<dbReference type="Pfam" id="PF02230">
    <property type="entry name" value="Abhydrolase_2"/>
    <property type="match status" value="1"/>
</dbReference>
<dbReference type="STRING" id="1424334.W822_17255"/>
<keyword evidence="2" id="KW-0378">Hydrolase</keyword>
<protein>
    <submittedName>
        <fullName evidence="4">Carboxylesterase</fullName>
    </submittedName>
</protein>
<proteinExistence type="inferred from homology"/>
<organism evidence="4 5">
    <name type="scientific">Advenella kashmirensis W13003</name>
    <dbReference type="NCBI Taxonomy" id="1424334"/>
    <lineage>
        <taxon>Bacteria</taxon>
        <taxon>Pseudomonadati</taxon>
        <taxon>Pseudomonadota</taxon>
        <taxon>Betaproteobacteria</taxon>
        <taxon>Burkholderiales</taxon>
        <taxon>Alcaligenaceae</taxon>
    </lineage>
</organism>
<dbReference type="InterPro" id="IPR003140">
    <property type="entry name" value="PLipase/COase/thioEstase"/>
</dbReference>
<dbReference type="Gene3D" id="3.40.50.1820">
    <property type="entry name" value="alpha/beta hydrolase"/>
    <property type="match status" value="1"/>
</dbReference>
<name>V8QM67_9BURK</name>
<evidence type="ECO:0000313" key="4">
    <source>
        <dbReference type="EMBL" id="ETF01036.1"/>
    </source>
</evidence>
<gene>
    <name evidence="4" type="ORF">W822_17255</name>
</gene>
<keyword evidence="5" id="KW-1185">Reference proteome</keyword>
<comment type="caution">
    <text evidence="4">The sequence shown here is derived from an EMBL/GenBank/DDBJ whole genome shotgun (WGS) entry which is preliminary data.</text>
</comment>
<evidence type="ECO:0000256" key="2">
    <source>
        <dbReference type="ARBA" id="ARBA00022801"/>
    </source>
</evidence>
<dbReference type="EMBL" id="AYXT01000012">
    <property type="protein sequence ID" value="ETF01036.1"/>
    <property type="molecule type" value="Genomic_DNA"/>
</dbReference>
<evidence type="ECO:0000256" key="1">
    <source>
        <dbReference type="ARBA" id="ARBA00006499"/>
    </source>
</evidence>
<dbReference type="InterPro" id="IPR050565">
    <property type="entry name" value="LYPA1-2/EST-like"/>
</dbReference>
<dbReference type="AlphaFoldDB" id="V8QM67"/>
<accession>V8QM67</accession>
<dbReference type="eggNOG" id="COG0400">
    <property type="taxonomic scope" value="Bacteria"/>
</dbReference>
<dbReference type="SUPFAM" id="SSF53474">
    <property type="entry name" value="alpha/beta-Hydrolases"/>
    <property type="match status" value="1"/>
</dbReference>
<reference evidence="4 5" key="1">
    <citation type="journal article" date="2014" name="Genome Announc.">
        <title>Draft Genome Sequence of Advenella kashmirensis Strain W13003, a Polycyclic Aromatic Hydrocarbon-Degrading Bacterium.</title>
        <authorList>
            <person name="Wang X."/>
            <person name="Jin D."/>
            <person name="Zhou L."/>
            <person name="Wu L."/>
            <person name="An W."/>
            <person name="Zhao L."/>
        </authorList>
    </citation>
    <scope>NUCLEOTIDE SEQUENCE [LARGE SCALE GENOMIC DNA]</scope>
    <source>
        <strain evidence="4 5">W13003</strain>
    </source>
</reference>
<dbReference type="PANTHER" id="PTHR10655:SF17">
    <property type="entry name" value="LYSOPHOSPHOLIPASE-LIKE PROTEIN 1"/>
    <property type="match status" value="1"/>
</dbReference>
<dbReference type="Proteomes" id="UP000018733">
    <property type="component" value="Unassembled WGS sequence"/>
</dbReference>
<feature type="domain" description="Phospholipase/carboxylesterase/thioesterase" evidence="3">
    <location>
        <begin position="11"/>
        <end position="228"/>
    </location>
</feature>
<evidence type="ECO:0000259" key="3">
    <source>
        <dbReference type="Pfam" id="PF02230"/>
    </source>
</evidence>